<dbReference type="Proteomes" id="UP000313359">
    <property type="component" value="Unassembled WGS sequence"/>
</dbReference>
<proteinExistence type="predicted"/>
<dbReference type="EMBL" id="ML122260">
    <property type="protein sequence ID" value="RPD61949.1"/>
    <property type="molecule type" value="Genomic_DNA"/>
</dbReference>
<evidence type="ECO:0000313" key="3">
    <source>
        <dbReference type="Proteomes" id="UP000313359"/>
    </source>
</evidence>
<organism evidence="2 3">
    <name type="scientific">Lentinus tigrinus ALCF2SS1-6</name>
    <dbReference type="NCBI Taxonomy" id="1328759"/>
    <lineage>
        <taxon>Eukaryota</taxon>
        <taxon>Fungi</taxon>
        <taxon>Dikarya</taxon>
        <taxon>Basidiomycota</taxon>
        <taxon>Agaricomycotina</taxon>
        <taxon>Agaricomycetes</taxon>
        <taxon>Polyporales</taxon>
        <taxon>Polyporaceae</taxon>
        <taxon>Lentinus</taxon>
    </lineage>
</organism>
<name>A0A5C2SFL2_9APHY</name>
<sequence length="84" mass="9031">MCSSVTVLLSLAGACLFSYSVEVVPVVGHTICSCCIQCLLKPLTLLRHTLQPANANQVLCLWEGKRMTDTSIPVLCCFIICSVA</sequence>
<reference evidence="2" key="1">
    <citation type="journal article" date="2018" name="Genome Biol. Evol.">
        <title>Genomics and development of Lentinus tigrinus, a white-rot wood-decaying mushroom with dimorphic fruiting bodies.</title>
        <authorList>
            <person name="Wu B."/>
            <person name="Xu Z."/>
            <person name="Knudson A."/>
            <person name="Carlson A."/>
            <person name="Chen N."/>
            <person name="Kovaka S."/>
            <person name="LaButti K."/>
            <person name="Lipzen A."/>
            <person name="Pennachio C."/>
            <person name="Riley R."/>
            <person name="Schakwitz W."/>
            <person name="Umezawa K."/>
            <person name="Ohm R.A."/>
            <person name="Grigoriev I.V."/>
            <person name="Nagy L.G."/>
            <person name="Gibbons J."/>
            <person name="Hibbett D."/>
        </authorList>
    </citation>
    <scope>NUCLEOTIDE SEQUENCE [LARGE SCALE GENOMIC DNA]</scope>
    <source>
        <strain evidence="2">ALCF2SS1-6</strain>
    </source>
</reference>
<evidence type="ECO:0008006" key="4">
    <source>
        <dbReference type="Google" id="ProtNLM"/>
    </source>
</evidence>
<gene>
    <name evidence="2" type="ORF">L227DRAFT_44803</name>
</gene>
<dbReference type="AlphaFoldDB" id="A0A5C2SFL2"/>
<accession>A0A5C2SFL2</accession>
<feature type="signal peptide" evidence="1">
    <location>
        <begin position="1"/>
        <end position="20"/>
    </location>
</feature>
<feature type="chain" id="PRO_5022834561" description="Secreted protein" evidence="1">
    <location>
        <begin position="21"/>
        <end position="84"/>
    </location>
</feature>
<protein>
    <recommendedName>
        <fullName evidence="4">Secreted protein</fullName>
    </recommendedName>
</protein>
<keyword evidence="3" id="KW-1185">Reference proteome</keyword>
<evidence type="ECO:0000256" key="1">
    <source>
        <dbReference type="SAM" id="SignalP"/>
    </source>
</evidence>
<evidence type="ECO:0000313" key="2">
    <source>
        <dbReference type="EMBL" id="RPD61949.1"/>
    </source>
</evidence>
<keyword evidence="1" id="KW-0732">Signal</keyword>